<dbReference type="EMBL" id="CP033219">
    <property type="protein sequence ID" value="AZV80132.1"/>
    <property type="molecule type" value="Genomic_DNA"/>
</dbReference>
<accession>A0A3T0N843</accession>
<dbReference type="Proteomes" id="UP000283063">
    <property type="component" value="Chromosome"/>
</dbReference>
<evidence type="ECO:0000313" key="1">
    <source>
        <dbReference type="EMBL" id="AZV80132.1"/>
    </source>
</evidence>
<keyword evidence="2" id="KW-1185">Reference proteome</keyword>
<evidence type="ECO:0000313" key="2">
    <source>
        <dbReference type="Proteomes" id="UP000283063"/>
    </source>
</evidence>
<dbReference type="SUPFAM" id="SSF158837">
    <property type="entry name" value="AGR C 984p-like"/>
    <property type="match status" value="1"/>
</dbReference>
<sequence length="263" mass="29015">MSYQPIIPSNGIVGWNFLQATYDKQFETFTQDAVLQRETDYFLENISNVSSAEDLMADRRLLSVALDAFGLGEDIYKKAYIEKILTDGTAADDALANVLGDDRYVQLSDAFGFGPGDTVKTGSAEDMEDLVFTNKVQAFEEAVGEQEESMRVALYGQREIANLATDGTSIDTQWFNVMGQTALREMFEVALGLPESLGNIDLDQQLEAFKSRSESIFGTDNIADFTDEDLMDKLVNTYLAREQLSSFDASQSAGATALMLLQS</sequence>
<proteinExistence type="predicted"/>
<dbReference type="Pfam" id="PF06748">
    <property type="entry name" value="DUF1217"/>
    <property type="match status" value="1"/>
</dbReference>
<dbReference type="OrthoDB" id="7824597at2"/>
<organism evidence="1 2">
    <name type="scientific">Parasedimentitalea marina</name>
    <dbReference type="NCBI Taxonomy" id="2483033"/>
    <lineage>
        <taxon>Bacteria</taxon>
        <taxon>Pseudomonadati</taxon>
        <taxon>Pseudomonadota</taxon>
        <taxon>Alphaproteobacteria</taxon>
        <taxon>Rhodobacterales</taxon>
        <taxon>Paracoccaceae</taxon>
        <taxon>Parasedimentitalea</taxon>
    </lineage>
</organism>
<dbReference type="Gene3D" id="1.10.3700.10">
    <property type="entry name" value="AGR C 984p-like"/>
    <property type="match status" value="1"/>
</dbReference>
<reference evidence="1 2" key="1">
    <citation type="submission" date="2018-10" db="EMBL/GenBank/DDBJ databases">
        <title>Parasedimentitalea marina sp. nov., a psychrophilic bacterium isolated from deep seawater of the New Britain Trench.</title>
        <authorList>
            <person name="Cao J."/>
        </authorList>
    </citation>
    <scope>NUCLEOTIDE SEQUENCE [LARGE SCALE GENOMIC DNA]</scope>
    <source>
        <strain evidence="1 2">W43</strain>
    </source>
</reference>
<dbReference type="InterPro" id="IPR010626">
    <property type="entry name" value="DUF1217"/>
</dbReference>
<name>A0A3T0N843_9RHOB</name>
<dbReference type="InterPro" id="IPR023157">
    <property type="entry name" value="AGR-C-984p-like_sf"/>
</dbReference>
<dbReference type="RefSeq" id="WP_127750719.1">
    <property type="nucleotide sequence ID" value="NZ_CP033219.1"/>
</dbReference>
<protein>
    <submittedName>
        <fullName evidence="1">DUF1217 domain-containing protein</fullName>
    </submittedName>
</protein>
<dbReference type="KEGG" id="sedi:EBB79_21050"/>
<gene>
    <name evidence="1" type="ORF">EBB79_21050</name>
</gene>
<dbReference type="AlphaFoldDB" id="A0A3T0N843"/>